<feature type="modified residue" description="4-aspartylphosphate" evidence="7">
    <location>
        <position position="60"/>
    </location>
</feature>
<dbReference type="InterPro" id="IPR008248">
    <property type="entry name" value="CheB-like"/>
</dbReference>
<feature type="active site" evidence="6">
    <location>
        <position position="176"/>
    </location>
</feature>
<evidence type="ECO:0000256" key="5">
    <source>
        <dbReference type="ARBA" id="ARBA00048267"/>
    </source>
</evidence>
<feature type="domain" description="CheB-type methylesterase" evidence="9">
    <location>
        <begin position="164"/>
        <end position="349"/>
    </location>
</feature>
<dbReference type="InterPro" id="IPR011006">
    <property type="entry name" value="CheY-like_superfamily"/>
</dbReference>
<dbReference type="InterPro" id="IPR001789">
    <property type="entry name" value="Sig_transdc_resp-reg_receiver"/>
</dbReference>
<dbReference type="Pfam" id="PF01339">
    <property type="entry name" value="CheB_methylest"/>
    <property type="match status" value="1"/>
</dbReference>
<dbReference type="EC" id="3.1.1.61" evidence="4"/>
<evidence type="ECO:0000256" key="4">
    <source>
        <dbReference type="ARBA" id="ARBA00039140"/>
    </source>
</evidence>
<comment type="catalytic activity">
    <reaction evidence="5">
        <text>[protein]-L-glutamate 5-O-methyl ester + H2O = L-glutamyl-[protein] + methanol + H(+)</text>
        <dbReference type="Rhea" id="RHEA:23236"/>
        <dbReference type="Rhea" id="RHEA-COMP:10208"/>
        <dbReference type="Rhea" id="RHEA-COMP:10311"/>
        <dbReference type="ChEBI" id="CHEBI:15377"/>
        <dbReference type="ChEBI" id="CHEBI:15378"/>
        <dbReference type="ChEBI" id="CHEBI:17790"/>
        <dbReference type="ChEBI" id="CHEBI:29973"/>
        <dbReference type="ChEBI" id="CHEBI:82795"/>
        <dbReference type="EC" id="3.1.1.61"/>
    </reaction>
</comment>
<dbReference type="PROSITE" id="PS50110">
    <property type="entry name" value="RESPONSE_REGULATORY"/>
    <property type="match status" value="1"/>
</dbReference>
<dbReference type="PIRSF" id="PIRSF000876">
    <property type="entry name" value="RR_chemtxs_CheB"/>
    <property type="match status" value="1"/>
</dbReference>
<gene>
    <name evidence="10" type="ORF">ACFSKP_00390</name>
</gene>
<feature type="active site" evidence="6">
    <location>
        <position position="302"/>
    </location>
</feature>
<keyword evidence="3 6" id="KW-0378">Hydrolase</keyword>
<evidence type="ECO:0000256" key="2">
    <source>
        <dbReference type="ARBA" id="ARBA00022500"/>
    </source>
</evidence>
<dbReference type="SUPFAM" id="SSF52738">
    <property type="entry name" value="Methylesterase CheB, C-terminal domain"/>
    <property type="match status" value="1"/>
</dbReference>
<evidence type="ECO:0000256" key="7">
    <source>
        <dbReference type="PROSITE-ProRule" id="PRU00169"/>
    </source>
</evidence>
<evidence type="ECO:0000313" key="11">
    <source>
        <dbReference type="Proteomes" id="UP001597374"/>
    </source>
</evidence>
<accession>A0ABW5CRP8</accession>
<dbReference type="RefSeq" id="WP_317233140.1">
    <property type="nucleotide sequence ID" value="NZ_JALPRR010000002.1"/>
</dbReference>
<dbReference type="Pfam" id="PF00072">
    <property type="entry name" value="Response_reg"/>
    <property type="match status" value="1"/>
</dbReference>
<protein>
    <recommendedName>
        <fullName evidence="4">protein-glutamate methylesterase</fullName>
        <ecNumber evidence="4">3.1.1.61</ecNumber>
    </recommendedName>
</protein>
<dbReference type="SUPFAM" id="SSF52172">
    <property type="entry name" value="CheY-like"/>
    <property type="match status" value="1"/>
</dbReference>
<keyword evidence="2 6" id="KW-0145">Chemotaxis</keyword>
<keyword evidence="7" id="KW-0597">Phosphoprotein</keyword>
<dbReference type="PANTHER" id="PTHR42872:SF6">
    <property type="entry name" value="PROTEIN-GLUTAMATE METHYLESTERASE_PROTEIN-GLUTAMINE GLUTAMINASE"/>
    <property type="match status" value="1"/>
</dbReference>
<evidence type="ECO:0000259" key="8">
    <source>
        <dbReference type="PROSITE" id="PS50110"/>
    </source>
</evidence>
<dbReference type="Gene3D" id="3.40.50.180">
    <property type="entry name" value="Methylesterase CheB, C-terminal domain"/>
    <property type="match status" value="1"/>
</dbReference>
<organism evidence="10 11">
    <name type="scientific">Pontibacter ruber</name>
    <dbReference type="NCBI Taxonomy" id="1343895"/>
    <lineage>
        <taxon>Bacteria</taxon>
        <taxon>Pseudomonadati</taxon>
        <taxon>Bacteroidota</taxon>
        <taxon>Cytophagia</taxon>
        <taxon>Cytophagales</taxon>
        <taxon>Hymenobacteraceae</taxon>
        <taxon>Pontibacter</taxon>
    </lineage>
</organism>
<sequence length="370" mass="40607">MKDQVQKLRVFIADKSSYTRLVLEDILGSESDITIAGMAADGDELLQQLKVVQPDVVIVDYKLPKNSRLFTLKRVFSEAPAPILLLIEKEKLTLDLIKEATEVGVYGIVLKPGPEMRPNYRNVGDELIQKVRAVRESEYWDVERRIQLLEQDVLVPEQHVHRKTAAADTVIVIGASTGGTQAIESIVRQLTEDLKATVLVAVHLPERFTKTFSKRLQELTPLKVMEGKSGLPLKPGKIIVAPGGRNMVVEAHLGNPYNLMIGFTDEPAVTFDQPSVDLLMKSVAKTQVKHVIGIILTGMGKDGTVGASLIQERGGIIIAQNEESSAIFGMAKSAIESGYINKVLPLSDIPHFINGFMAQQHEVSATDSIT</sequence>
<dbReference type="InterPro" id="IPR000673">
    <property type="entry name" value="Sig_transdc_resp-reg_Me-estase"/>
</dbReference>
<dbReference type="InterPro" id="IPR035909">
    <property type="entry name" value="CheB_C"/>
</dbReference>
<keyword evidence="11" id="KW-1185">Reference proteome</keyword>
<evidence type="ECO:0000256" key="1">
    <source>
        <dbReference type="ARBA" id="ARBA00022490"/>
    </source>
</evidence>
<dbReference type="CDD" id="cd16432">
    <property type="entry name" value="CheB_Rec"/>
    <property type="match status" value="1"/>
</dbReference>
<dbReference type="PANTHER" id="PTHR42872">
    <property type="entry name" value="PROTEIN-GLUTAMATE METHYLESTERASE/PROTEIN-GLUTAMINE GLUTAMINASE"/>
    <property type="match status" value="1"/>
</dbReference>
<reference evidence="11" key="1">
    <citation type="journal article" date="2019" name="Int. J. Syst. Evol. Microbiol.">
        <title>The Global Catalogue of Microorganisms (GCM) 10K type strain sequencing project: providing services to taxonomists for standard genome sequencing and annotation.</title>
        <authorList>
            <consortium name="The Broad Institute Genomics Platform"/>
            <consortium name="The Broad Institute Genome Sequencing Center for Infectious Disease"/>
            <person name="Wu L."/>
            <person name="Ma J."/>
        </authorList>
    </citation>
    <scope>NUCLEOTIDE SEQUENCE [LARGE SCALE GENOMIC DNA]</scope>
    <source>
        <strain evidence="11">CGMCC 4.1782</strain>
    </source>
</reference>
<evidence type="ECO:0000256" key="3">
    <source>
        <dbReference type="ARBA" id="ARBA00022801"/>
    </source>
</evidence>
<dbReference type="PROSITE" id="PS50122">
    <property type="entry name" value="CHEB"/>
    <property type="match status" value="1"/>
</dbReference>
<dbReference type="Proteomes" id="UP001597374">
    <property type="component" value="Unassembled WGS sequence"/>
</dbReference>
<name>A0ABW5CRP8_9BACT</name>
<evidence type="ECO:0000256" key="6">
    <source>
        <dbReference type="PROSITE-ProRule" id="PRU00050"/>
    </source>
</evidence>
<evidence type="ECO:0000259" key="9">
    <source>
        <dbReference type="PROSITE" id="PS50122"/>
    </source>
</evidence>
<keyword evidence="1" id="KW-0963">Cytoplasm</keyword>
<dbReference type="Gene3D" id="3.40.50.2300">
    <property type="match status" value="1"/>
</dbReference>
<feature type="active site" evidence="6">
    <location>
        <position position="203"/>
    </location>
</feature>
<dbReference type="EMBL" id="JBHUIM010000001">
    <property type="protein sequence ID" value="MFD2244689.1"/>
    <property type="molecule type" value="Genomic_DNA"/>
</dbReference>
<proteinExistence type="predicted"/>
<feature type="domain" description="Response regulatory" evidence="8">
    <location>
        <begin position="9"/>
        <end position="126"/>
    </location>
</feature>
<evidence type="ECO:0000313" key="10">
    <source>
        <dbReference type="EMBL" id="MFD2244689.1"/>
    </source>
</evidence>
<comment type="caution">
    <text evidence="10">The sequence shown here is derived from an EMBL/GenBank/DDBJ whole genome shotgun (WGS) entry which is preliminary data.</text>
</comment>